<dbReference type="Pfam" id="PF16929">
    <property type="entry name" value="Asp2"/>
    <property type="match status" value="1"/>
</dbReference>
<organism evidence="1 2">
    <name type="scientific">Lactobacillus crispatus</name>
    <dbReference type="NCBI Taxonomy" id="47770"/>
    <lineage>
        <taxon>Bacteria</taxon>
        <taxon>Bacillati</taxon>
        <taxon>Bacillota</taxon>
        <taxon>Bacilli</taxon>
        <taxon>Lactobacillales</taxon>
        <taxon>Lactobacillaceae</taxon>
        <taxon>Lactobacillus</taxon>
    </lineage>
</organism>
<dbReference type="InterPro" id="IPR022267">
    <property type="entry name" value="Asp2"/>
</dbReference>
<dbReference type="EMBL" id="DYXB01000022">
    <property type="protein sequence ID" value="HJF09524.1"/>
    <property type="molecule type" value="Genomic_DNA"/>
</dbReference>
<dbReference type="NCBIfam" id="TIGR03712">
    <property type="entry name" value="acc_sec_asp2"/>
    <property type="match status" value="1"/>
</dbReference>
<accession>A0A921FIM3</accession>
<sequence length="517" mass="59730">MIKVLQLGNDDWSKRYKIPTDYHWHFNDFPEKKSEAEKAKAKTKKKKRKGYDVVLVTDGATLDTAYWNKLTWMVDPYHVIYMPGVEETLNQAGKEFLKCSAAEKMMEDPQVVIDHLENRYFFGQSGVRMFPTNIFLNESKVNEYEVLDSCNLKVKVNTHDQWVNIGSYRNSLYIDPKRLIKLWLTYRQHNVQVRLRIFIQPAGTDGDPDDNHVLTIDSNSDKELYLPIEPSDQARFACVTIEVKGDGDLTIGLLHSRWGREGRGEFIAGGKRIVNMEKREDIPYFFSPGDLKPPLTVYFSGARISAGFEAFPLFRKLKTPTLLFTDVRLSLGQFYADDDDFMGKAIIKVIEDTLRKLGFTKRQLIMNGTSMGSYASLLYGGQIGAYIINVTKPLANLGYIASRGRLQRPDDFEAIYDIDNQLVPSLDSKHLHELDERFWKKFNKLDLSNSRLFVGYMKNDDFDNKTMGRLIKSPAVKNSMQFTYKGFPGRHNDNRTIILWFIDRLNQVLESDFGRKY</sequence>
<evidence type="ECO:0000313" key="2">
    <source>
        <dbReference type="Proteomes" id="UP000784793"/>
    </source>
</evidence>
<name>A0A921FIM3_9LACO</name>
<gene>
    <name evidence="1" type="primary">asp2</name>
    <name evidence="1" type="ORF">K8V23_01770</name>
</gene>
<comment type="caution">
    <text evidence="1">The sequence shown here is derived from an EMBL/GenBank/DDBJ whole genome shotgun (WGS) entry which is preliminary data.</text>
</comment>
<reference evidence="1" key="1">
    <citation type="journal article" date="2021" name="PeerJ">
        <title>Extensive microbial diversity within the chicken gut microbiome revealed by metagenomics and culture.</title>
        <authorList>
            <person name="Gilroy R."/>
            <person name="Ravi A."/>
            <person name="Getino M."/>
            <person name="Pursley I."/>
            <person name="Horton D.L."/>
            <person name="Alikhan N.F."/>
            <person name="Baker D."/>
            <person name="Gharbi K."/>
            <person name="Hall N."/>
            <person name="Watson M."/>
            <person name="Adriaenssens E.M."/>
            <person name="Foster-Nyarko E."/>
            <person name="Jarju S."/>
            <person name="Secka A."/>
            <person name="Antonio M."/>
            <person name="Oren A."/>
            <person name="Chaudhuri R.R."/>
            <person name="La Ragione R."/>
            <person name="Hildebrand F."/>
            <person name="Pallen M.J."/>
        </authorList>
    </citation>
    <scope>NUCLEOTIDE SEQUENCE</scope>
    <source>
        <strain evidence="1">CHK194-22301</strain>
    </source>
</reference>
<proteinExistence type="predicted"/>
<dbReference type="AlphaFoldDB" id="A0A921FIM3"/>
<reference evidence="1" key="2">
    <citation type="submission" date="2021-09" db="EMBL/GenBank/DDBJ databases">
        <authorList>
            <person name="Gilroy R."/>
        </authorList>
    </citation>
    <scope>NUCLEOTIDE SEQUENCE</scope>
    <source>
        <strain evidence="1">CHK194-22301</strain>
    </source>
</reference>
<dbReference type="SUPFAM" id="SSF53474">
    <property type="entry name" value="alpha/beta-Hydrolases"/>
    <property type="match status" value="1"/>
</dbReference>
<protein>
    <submittedName>
        <fullName evidence="1">Accessory Sec system protein Asp2</fullName>
    </submittedName>
</protein>
<dbReference type="InterPro" id="IPR029058">
    <property type="entry name" value="AB_hydrolase_fold"/>
</dbReference>
<dbReference type="Proteomes" id="UP000784793">
    <property type="component" value="Unassembled WGS sequence"/>
</dbReference>
<dbReference type="GO" id="GO:0015031">
    <property type="term" value="P:protein transport"/>
    <property type="evidence" value="ECO:0007669"/>
    <property type="project" value="InterPro"/>
</dbReference>
<evidence type="ECO:0000313" key="1">
    <source>
        <dbReference type="EMBL" id="HJF09524.1"/>
    </source>
</evidence>